<keyword evidence="2" id="KW-1185">Reference proteome</keyword>
<evidence type="ECO:0000313" key="2">
    <source>
        <dbReference type="Proteomes" id="UP001153076"/>
    </source>
</evidence>
<dbReference type="Proteomes" id="UP001153076">
    <property type="component" value="Unassembled WGS sequence"/>
</dbReference>
<reference evidence="1" key="1">
    <citation type="submission" date="2022-04" db="EMBL/GenBank/DDBJ databases">
        <title>Carnegiea gigantea Genome sequencing and assembly v2.</title>
        <authorList>
            <person name="Copetti D."/>
            <person name="Sanderson M.J."/>
            <person name="Burquez A."/>
            <person name="Wojciechowski M.F."/>
        </authorList>
    </citation>
    <scope>NUCLEOTIDE SEQUENCE</scope>
    <source>
        <strain evidence="1">SGP5-SGP5p</strain>
        <tissue evidence="1">Aerial part</tissue>
    </source>
</reference>
<dbReference type="OrthoDB" id="1861518at2759"/>
<accession>A0A9Q1JF06</accession>
<comment type="caution">
    <text evidence="1">The sequence shown here is derived from an EMBL/GenBank/DDBJ whole genome shotgun (WGS) entry which is preliminary data.</text>
</comment>
<proteinExistence type="predicted"/>
<dbReference type="AlphaFoldDB" id="A0A9Q1JF06"/>
<evidence type="ECO:0000313" key="1">
    <source>
        <dbReference type="EMBL" id="KAJ8421187.1"/>
    </source>
</evidence>
<gene>
    <name evidence="1" type="ORF">Cgig2_034141</name>
</gene>
<organism evidence="1 2">
    <name type="scientific">Carnegiea gigantea</name>
    <dbReference type="NCBI Taxonomy" id="171969"/>
    <lineage>
        <taxon>Eukaryota</taxon>
        <taxon>Viridiplantae</taxon>
        <taxon>Streptophyta</taxon>
        <taxon>Embryophyta</taxon>
        <taxon>Tracheophyta</taxon>
        <taxon>Spermatophyta</taxon>
        <taxon>Magnoliopsida</taxon>
        <taxon>eudicotyledons</taxon>
        <taxon>Gunneridae</taxon>
        <taxon>Pentapetalae</taxon>
        <taxon>Caryophyllales</taxon>
        <taxon>Cactineae</taxon>
        <taxon>Cactaceae</taxon>
        <taxon>Cactoideae</taxon>
        <taxon>Echinocereeae</taxon>
        <taxon>Carnegiea</taxon>
    </lineage>
</organism>
<protein>
    <submittedName>
        <fullName evidence="1">Uncharacterized protein</fullName>
    </submittedName>
</protein>
<dbReference type="EMBL" id="JAKOGI010002866">
    <property type="protein sequence ID" value="KAJ8421187.1"/>
    <property type="molecule type" value="Genomic_DNA"/>
</dbReference>
<name>A0A9Q1JF06_9CARY</name>
<sequence>METTTQMMSTLTAHFIPSRPTFVQPEIARFGFKSARFGLSLKVSLFCGASQGEGSCSSGGRQRQISSVESFFCYDKAIPEQIIERPVGLSIAEKDVGDQPRCTDCQAKGAVLCSTCGGSGLYVDSIMESQGIIVKVRCLGKISLHPFEIWNFHVMMVAEEQEISCALNVVGEVIYNLFSTGSQFDRIICSM</sequence>